<evidence type="ECO:0000256" key="2">
    <source>
        <dbReference type="ARBA" id="ARBA00022676"/>
    </source>
</evidence>
<keyword evidence="4" id="KW-1133">Transmembrane helix</keyword>
<keyword evidence="4" id="KW-0472">Membrane</keyword>
<feature type="transmembrane region" description="Helical" evidence="4">
    <location>
        <begin position="97"/>
        <end position="115"/>
    </location>
</feature>
<organism evidence="5 6">
    <name type="scientific">Streptomyces collinus</name>
    <dbReference type="NCBI Taxonomy" id="42684"/>
    <lineage>
        <taxon>Bacteria</taxon>
        <taxon>Bacillati</taxon>
        <taxon>Actinomycetota</taxon>
        <taxon>Actinomycetes</taxon>
        <taxon>Kitasatosporales</taxon>
        <taxon>Streptomycetaceae</taxon>
        <taxon>Streptomyces</taxon>
    </lineage>
</organism>
<gene>
    <name evidence="5" type="ORF">HNR72_006034</name>
</gene>
<proteinExistence type="inferred from homology"/>
<dbReference type="Proteomes" id="UP000579531">
    <property type="component" value="Unassembled WGS sequence"/>
</dbReference>
<evidence type="ECO:0008006" key="7">
    <source>
        <dbReference type="Google" id="ProtNLM"/>
    </source>
</evidence>
<reference evidence="5 6" key="1">
    <citation type="submission" date="2020-08" db="EMBL/GenBank/DDBJ databases">
        <title>Sequencing the genomes of 1000 actinobacteria strains.</title>
        <authorList>
            <person name="Klenk H.-P."/>
        </authorList>
    </citation>
    <scope>NUCLEOTIDE SEQUENCE [LARGE SCALE GENOMIC DNA]</scope>
    <source>
        <strain evidence="5 6">DSM 40129</strain>
    </source>
</reference>
<dbReference type="PANTHER" id="PTHR43630:SF1">
    <property type="entry name" value="POLY-BETA-1,6-N-ACETYL-D-GLUCOSAMINE SYNTHASE"/>
    <property type="match status" value="1"/>
</dbReference>
<comment type="caution">
    <text evidence="5">The sequence shown here is derived from an EMBL/GenBank/DDBJ whole genome shotgun (WGS) entry which is preliminary data.</text>
</comment>
<sequence length="143" mass="16184">MWKHRRAVVEVGAAGRFARRGLSYLAVFQVVLPLLAPVVDLFALYGALFADPVQATGVWLAFLGVQLVCAGYALRLDGERLWALWSMPFQLFVYRQLMYLVVIQSVVALLLGTRLKWHRMQRSGTAATQQLRRPAPERQLSSR</sequence>
<evidence type="ECO:0000256" key="3">
    <source>
        <dbReference type="ARBA" id="ARBA00022679"/>
    </source>
</evidence>
<accession>A0AA89TJQ6</accession>
<name>A0AA89TJQ6_STRCU</name>
<evidence type="ECO:0000313" key="6">
    <source>
        <dbReference type="Proteomes" id="UP000579531"/>
    </source>
</evidence>
<keyword evidence="2" id="KW-0328">Glycosyltransferase</keyword>
<evidence type="ECO:0000256" key="1">
    <source>
        <dbReference type="ARBA" id="ARBA00006739"/>
    </source>
</evidence>
<evidence type="ECO:0000313" key="5">
    <source>
        <dbReference type="EMBL" id="MBB5815006.1"/>
    </source>
</evidence>
<dbReference type="PANTHER" id="PTHR43630">
    <property type="entry name" value="POLY-BETA-1,6-N-ACETYL-D-GLUCOSAMINE SYNTHASE"/>
    <property type="match status" value="1"/>
</dbReference>
<evidence type="ECO:0000256" key="4">
    <source>
        <dbReference type="SAM" id="Phobius"/>
    </source>
</evidence>
<protein>
    <recommendedName>
        <fullName evidence="7">Bi-functional transferase/deacetylase</fullName>
    </recommendedName>
</protein>
<dbReference type="GO" id="GO:0016757">
    <property type="term" value="F:glycosyltransferase activity"/>
    <property type="evidence" value="ECO:0007669"/>
    <property type="project" value="UniProtKB-KW"/>
</dbReference>
<keyword evidence="6" id="KW-1185">Reference proteome</keyword>
<dbReference type="AlphaFoldDB" id="A0AA89TJQ6"/>
<dbReference type="EMBL" id="JACHLX010000001">
    <property type="protein sequence ID" value="MBB5815006.1"/>
    <property type="molecule type" value="Genomic_DNA"/>
</dbReference>
<keyword evidence="4" id="KW-0812">Transmembrane</keyword>
<comment type="similarity">
    <text evidence="1">Belongs to the glycosyltransferase 2 family.</text>
</comment>
<keyword evidence="3" id="KW-0808">Transferase</keyword>
<feature type="transmembrane region" description="Helical" evidence="4">
    <location>
        <begin position="21"/>
        <end position="45"/>
    </location>
</feature>